<dbReference type="NCBIfam" id="NF006599">
    <property type="entry name" value="PRK09136.1"/>
    <property type="match status" value="1"/>
</dbReference>
<name>A0A6J6GHB9_9ZZZZ</name>
<evidence type="ECO:0000313" key="4">
    <source>
        <dbReference type="EMBL" id="CAB4599650.1"/>
    </source>
</evidence>
<dbReference type="CDD" id="cd09010">
    <property type="entry name" value="MTAP_SsMTAPII_like_MTIP"/>
    <property type="match status" value="1"/>
</dbReference>
<dbReference type="GO" id="GO:0005829">
    <property type="term" value="C:cytosol"/>
    <property type="evidence" value="ECO:0007669"/>
    <property type="project" value="TreeGrafter"/>
</dbReference>
<dbReference type="SUPFAM" id="SSF53167">
    <property type="entry name" value="Purine and uridine phosphorylases"/>
    <property type="match status" value="1"/>
</dbReference>
<evidence type="ECO:0000256" key="2">
    <source>
        <dbReference type="ARBA" id="ARBA00022679"/>
    </source>
</evidence>
<sequence>MAADDATGRGEGALIGVIGGSGFYEFLDDVEDLHVDTPFGRPASPVSIGTIGGHRVAFLARHGRGHEFAAHRVPFRANVWALHSVGVRTLIAPCSVGSLQPDVHPGQMVVVDQLVDRTWGRRDTFHDVGGPEGEPGTDPPVHHQSFADPYDAGVRAALVDAARRVGVDVVDGGTMVVINGPRFSTRAESRWFRSMGWHVVNMTGYPESVLAAELGIRYGGLALVTDYDAGVDGHAPVTLDEVFAVMRANVARVREVIVDAVVHDHARLA</sequence>
<gene>
    <name evidence="4" type="ORF">UFOPK1493_04232</name>
</gene>
<feature type="domain" description="Nucleoside phosphorylase" evidence="3">
    <location>
        <begin position="15"/>
        <end position="260"/>
    </location>
</feature>
<dbReference type="GO" id="GO:0019509">
    <property type="term" value="P:L-methionine salvage from methylthioadenosine"/>
    <property type="evidence" value="ECO:0007669"/>
    <property type="project" value="TreeGrafter"/>
</dbReference>
<organism evidence="4">
    <name type="scientific">freshwater metagenome</name>
    <dbReference type="NCBI Taxonomy" id="449393"/>
    <lineage>
        <taxon>unclassified sequences</taxon>
        <taxon>metagenomes</taxon>
        <taxon>ecological metagenomes</taxon>
    </lineage>
</organism>
<dbReference type="InterPro" id="IPR010044">
    <property type="entry name" value="MTAP"/>
</dbReference>
<evidence type="ECO:0000259" key="3">
    <source>
        <dbReference type="Pfam" id="PF01048"/>
    </source>
</evidence>
<keyword evidence="1" id="KW-0328">Glycosyltransferase</keyword>
<dbReference type="NCBIfam" id="NF005876">
    <property type="entry name" value="PRK07823.1"/>
    <property type="match status" value="1"/>
</dbReference>
<evidence type="ECO:0000256" key="1">
    <source>
        <dbReference type="ARBA" id="ARBA00022676"/>
    </source>
</evidence>
<dbReference type="HAMAP" id="MF_01963">
    <property type="entry name" value="MTAP"/>
    <property type="match status" value="1"/>
</dbReference>
<dbReference type="Gene3D" id="3.40.50.1580">
    <property type="entry name" value="Nucleoside phosphorylase domain"/>
    <property type="match status" value="1"/>
</dbReference>
<dbReference type="PANTHER" id="PTHR42679:SF2">
    <property type="entry name" value="S-METHYL-5'-THIOADENOSINE PHOSPHORYLASE"/>
    <property type="match status" value="1"/>
</dbReference>
<protein>
    <submittedName>
        <fullName evidence="4">Unannotated protein</fullName>
    </submittedName>
</protein>
<dbReference type="PANTHER" id="PTHR42679">
    <property type="entry name" value="S-METHYL-5'-THIOADENOSINE PHOSPHORYLASE"/>
    <property type="match status" value="1"/>
</dbReference>
<dbReference type="GO" id="GO:0009116">
    <property type="term" value="P:nucleoside metabolic process"/>
    <property type="evidence" value="ECO:0007669"/>
    <property type="project" value="InterPro"/>
</dbReference>
<keyword evidence="2" id="KW-0808">Transferase</keyword>
<dbReference type="AlphaFoldDB" id="A0A6J6GHB9"/>
<proteinExistence type="inferred from homology"/>
<dbReference type="Pfam" id="PF01048">
    <property type="entry name" value="PNP_UDP_1"/>
    <property type="match status" value="1"/>
</dbReference>
<dbReference type="GO" id="GO:0017061">
    <property type="term" value="F:S-methyl-5-thioadenosine phosphorylase activity"/>
    <property type="evidence" value="ECO:0007669"/>
    <property type="project" value="InterPro"/>
</dbReference>
<dbReference type="EMBL" id="CAEZSR010000308">
    <property type="protein sequence ID" value="CAB4599650.1"/>
    <property type="molecule type" value="Genomic_DNA"/>
</dbReference>
<dbReference type="NCBIfam" id="TIGR01694">
    <property type="entry name" value="MTAP"/>
    <property type="match status" value="1"/>
</dbReference>
<dbReference type="InterPro" id="IPR035994">
    <property type="entry name" value="Nucleoside_phosphorylase_sf"/>
</dbReference>
<accession>A0A6J6GHB9</accession>
<reference evidence="4" key="1">
    <citation type="submission" date="2020-05" db="EMBL/GenBank/DDBJ databases">
        <authorList>
            <person name="Chiriac C."/>
            <person name="Salcher M."/>
            <person name="Ghai R."/>
            <person name="Kavagutti S V."/>
        </authorList>
    </citation>
    <scope>NUCLEOTIDE SEQUENCE</scope>
</reference>
<dbReference type="InterPro" id="IPR000845">
    <property type="entry name" value="Nucleoside_phosphorylase_d"/>
</dbReference>